<dbReference type="InterPro" id="IPR040690">
    <property type="entry name" value="FtsX_ECD"/>
</dbReference>
<gene>
    <name evidence="14" type="ORF">A2V72_00510</name>
</gene>
<dbReference type="EMBL" id="MHLW01000021">
    <property type="protein sequence ID" value="OGZ17964.1"/>
    <property type="molecule type" value="Genomic_DNA"/>
</dbReference>
<comment type="similarity">
    <text evidence="2 10">Belongs to the ABC-4 integral membrane protein family. FtsX subfamily.</text>
</comment>
<name>A0A1G2DWH7_9BACT</name>
<keyword evidence="4 10" id="KW-1003">Cell membrane</keyword>
<proteinExistence type="inferred from homology"/>
<evidence type="ECO:0000256" key="7">
    <source>
        <dbReference type="ARBA" id="ARBA00022989"/>
    </source>
</evidence>
<evidence type="ECO:0000259" key="13">
    <source>
        <dbReference type="Pfam" id="PF18075"/>
    </source>
</evidence>
<feature type="transmembrane region" description="Helical" evidence="11">
    <location>
        <begin position="20"/>
        <end position="43"/>
    </location>
</feature>
<protein>
    <recommendedName>
        <fullName evidence="3 10">Cell division protein FtsX</fullName>
    </recommendedName>
</protein>
<dbReference type="GO" id="GO:0005886">
    <property type="term" value="C:plasma membrane"/>
    <property type="evidence" value="ECO:0007669"/>
    <property type="project" value="UniProtKB-SubCell"/>
</dbReference>
<dbReference type="PANTHER" id="PTHR47755:SF1">
    <property type="entry name" value="CELL DIVISION PROTEIN FTSX"/>
    <property type="match status" value="1"/>
</dbReference>
<evidence type="ECO:0000256" key="4">
    <source>
        <dbReference type="ARBA" id="ARBA00022475"/>
    </source>
</evidence>
<dbReference type="InterPro" id="IPR004513">
    <property type="entry name" value="FtsX"/>
</dbReference>
<evidence type="ECO:0000256" key="8">
    <source>
        <dbReference type="ARBA" id="ARBA00023136"/>
    </source>
</evidence>
<feature type="domain" description="FtsX extracellular" evidence="13">
    <location>
        <begin position="58"/>
        <end position="145"/>
    </location>
</feature>
<evidence type="ECO:0000313" key="15">
    <source>
        <dbReference type="Proteomes" id="UP000178893"/>
    </source>
</evidence>
<comment type="caution">
    <text evidence="14">The sequence shown here is derived from an EMBL/GenBank/DDBJ whole genome shotgun (WGS) entry which is preliminary data.</text>
</comment>
<feature type="transmembrane region" description="Helical" evidence="11">
    <location>
        <begin position="272"/>
        <end position="296"/>
    </location>
</feature>
<evidence type="ECO:0000256" key="2">
    <source>
        <dbReference type="ARBA" id="ARBA00007379"/>
    </source>
</evidence>
<keyword evidence="8 10" id="KW-0472">Membrane</keyword>
<feature type="domain" description="ABC3 transporter permease C-terminal" evidence="12">
    <location>
        <begin position="181"/>
        <end position="285"/>
    </location>
</feature>
<reference evidence="14 15" key="1">
    <citation type="journal article" date="2016" name="Nat. Commun.">
        <title>Thousands of microbial genomes shed light on interconnected biogeochemical processes in an aquifer system.</title>
        <authorList>
            <person name="Anantharaman K."/>
            <person name="Brown C.T."/>
            <person name="Hug L.A."/>
            <person name="Sharon I."/>
            <person name="Castelle C.J."/>
            <person name="Probst A.J."/>
            <person name="Thomas B.C."/>
            <person name="Singh A."/>
            <person name="Wilkins M.J."/>
            <person name="Karaoz U."/>
            <person name="Brodie E.L."/>
            <person name="Williams K.H."/>
            <person name="Hubbard S.S."/>
            <person name="Banfield J.F."/>
        </authorList>
    </citation>
    <scope>NUCLEOTIDE SEQUENCE [LARGE SCALE GENOMIC DNA]</scope>
</reference>
<dbReference type="GO" id="GO:0051301">
    <property type="term" value="P:cell division"/>
    <property type="evidence" value="ECO:0007669"/>
    <property type="project" value="UniProtKB-KW"/>
</dbReference>
<evidence type="ECO:0000259" key="12">
    <source>
        <dbReference type="Pfam" id="PF02687"/>
    </source>
</evidence>
<evidence type="ECO:0000256" key="3">
    <source>
        <dbReference type="ARBA" id="ARBA00021907"/>
    </source>
</evidence>
<dbReference type="Gene3D" id="3.30.70.3040">
    <property type="match status" value="1"/>
</dbReference>
<keyword evidence="9 10" id="KW-0131">Cell cycle</keyword>
<evidence type="ECO:0000256" key="10">
    <source>
        <dbReference type="PIRNR" id="PIRNR003097"/>
    </source>
</evidence>
<evidence type="ECO:0000256" key="1">
    <source>
        <dbReference type="ARBA" id="ARBA00004651"/>
    </source>
</evidence>
<comment type="subcellular location">
    <subcellularLocation>
        <location evidence="1">Cell membrane</location>
        <topology evidence="1">Multi-pass membrane protein</topology>
    </subcellularLocation>
</comment>
<dbReference type="PIRSF" id="PIRSF003097">
    <property type="entry name" value="FtsX"/>
    <property type="match status" value="1"/>
</dbReference>
<keyword evidence="6 11" id="KW-0812">Transmembrane</keyword>
<dbReference type="Pfam" id="PF02687">
    <property type="entry name" value="FtsX"/>
    <property type="match status" value="1"/>
</dbReference>
<dbReference type="Proteomes" id="UP000178893">
    <property type="component" value="Unassembled WGS sequence"/>
</dbReference>
<accession>A0A1G2DWH7</accession>
<dbReference type="InterPro" id="IPR003838">
    <property type="entry name" value="ABC3_permease_C"/>
</dbReference>
<organism evidence="14 15">
    <name type="scientific">Candidatus Nealsonbacteria bacterium RBG_13_37_56</name>
    <dbReference type="NCBI Taxonomy" id="1801661"/>
    <lineage>
        <taxon>Bacteria</taxon>
        <taxon>Candidatus Nealsoniibacteriota</taxon>
    </lineage>
</organism>
<evidence type="ECO:0000256" key="9">
    <source>
        <dbReference type="ARBA" id="ARBA00023306"/>
    </source>
</evidence>
<sequence length="302" mass="34175">MLTKIKRIIKTGWKEFSRNIGLSMATIFIMIMVISLVTMLFLLKPVSDILIGNVQKRVDVSVYLKEDVNTDQIMELRSELSKIPEVKEINYVSKEEALETFIEMHKDDPVLIESLTEVGYNPFLASLNIKAWEASQYEQVANFLESDSFQNLIDKVDYYQRKPVIEKVFALANGVNKVGFFLGIIFGAIAVLISFNTVRIAIHSSKEEISIMRLVGASNWFIRGPFLVQGVIVGFIAVIITLLITFCFSYFLNSKIMSLAPEINLWEIFISNLLILLLIQLATGVGLGIISSYIAVRKYLKI</sequence>
<evidence type="ECO:0000256" key="11">
    <source>
        <dbReference type="SAM" id="Phobius"/>
    </source>
</evidence>
<evidence type="ECO:0000256" key="6">
    <source>
        <dbReference type="ARBA" id="ARBA00022692"/>
    </source>
</evidence>
<dbReference type="PANTHER" id="PTHR47755">
    <property type="entry name" value="CELL DIVISION PROTEIN FTSX"/>
    <property type="match status" value="1"/>
</dbReference>
<dbReference type="Pfam" id="PF18075">
    <property type="entry name" value="FtsX_ECD"/>
    <property type="match status" value="1"/>
</dbReference>
<evidence type="ECO:0000313" key="14">
    <source>
        <dbReference type="EMBL" id="OGZ17964.1"/>
    </source>
</evidence>
<keyword evidence="5 10" id="KW-0132">Cell division</keyword>
<feature type="transmembrane region" description="Helical" evidence="11">
    <location>
        <begin position="178"/>
        <end position="202"/>
    </location>
</feature>
<feature type="transmembrane region" description="Helical" evidence="11">
    <location>
        <begin position="226"/>
        <end position="252"/>
    </location>
</feature>
<keyword evidence="7 11" id="KW-1133">Transmembrane helix</keyword>
<evidence type="ECO:0000256" key="5">
    <source>
        <dbReference type="ARBA" id="ARBA00022618"/>
    </source>
</evidence>
<dbReference type="AlphaFoldDB" id="A0A1G2DWH7"/>